<feature type="compositionally biased region" description="Polar residues" evidence="3">
    <location>
        <begin position="464"/>
        <end position="487"/>
    </location>
</feature>
<evidence type="ECO:0000313" key="5">
    <source>
        <dbReference type="EMBL" id="CAE6427476.1"/>
    </source>
</evidence>
<keyword evidence="2" id="KW-0963">Cytoplasm</keyword>
<protein>
    <recommendedName>
        <fullName evidence="4">DH domain-containing protein</fullName>
    </recommendedName>
</protein>
<name>A0A8H3AN98_9AGAM</name>
<dbReference type="InterPro" id="IPR051480">
    <property type="entry name" value="Endocytic_GEF_Adapter"/>
</dbReference>
<comment type="subcellular location">
    <subcellularLocation>
        <location evidence="1">Cytoplasm</location>
    </subcellularLocation>
</comment>
<feature type="compositionally biased region" description="Polar residues" evidence="3">
    <location>
        <begin position="227"/>
        <end position="257"/>
    </location>
</feature>
<feature type="compositionally biased region" description="Polar residues" evidence="3">
    <location>
        <begin position="1017"/>
        <end position="1044"/>
    </location>
</feature>
<dbReference type="GO" id="GO:0035025">
    <property type="term" value="P:positive regulation of Rho protein signal transduction"/>
    <property type="evidence" value="ECO:0007669"/>
    <property type="project" value="TreeGrafter"/>
</dbReference>
<feature type="compositionally biased region" description="Acidic residues" evidence="3">
    <location>
        <begin position="900"/>
        <end position="913"/>
    </location>
</feature>
<evidence type="ECO:0000259" key="4">
    <source>
        <dbReference type="Pfam" id="PF00621"/>
    </source>
</evidence>
<feature type="region of interest" description="Disordered" evidence="3">
    <location>
        <begin position="955"/>
        <end position="1061"/>
    </location>
</feature>
<dbReference type="Gene3D" id="1.20.900.10">
    <property type="entry name" value="Dbl homology (DH) domain"/>
    <property type="match status" value="2"/>
</dbReference>
<organism evidence="5 6">
    <name type="scientific">Rhizoctonia solani</name>
    <dbReference type="NCBI Taxonomy" id="456999"/>
    <lineage>
        <taxon>Eukaryota</taxon>
        <taxon>Fungi</taxon>
        <taxon>Dikarya</taxon>
        <taxon>Basidiomycota</taxon>
        <taxon>Agaricomycotina</taxon>
        <taxon>Agaricomycetes</taxon>
        <taxon>Cantharellales</taxon>
        <taxon>Ceratobasidiaceae</taxon>
        <taxon>Rhizoctonia</taxon>
    </lineage>
</organism>
<dbReference type="Pfam" id="PF00621">
    <property type="entry name" value="RhoGEF"/>
    <property type="match status" value="1"/>
</dbReference>
<dbReference type="PANTHER" id="PTHR46006:SF7">
    <property type="entry name" value="DH DOMAIN-CONTAINING PROTEIN"/>
    <property type="match status" value="1"/>
</dbReference>
<feature type="compositionally biased region" description="Low complexity" evidence="3">
    <location>
        <begin position="82"/>
        <end position="107"/>
    </location>
</feature>
<comment type="caution">
    <text evidence="5">The sequence shown here is derived from an EMBL/GenBank/DDBJ whole genome shotgun (WGS) entry which is preliminary data.</text>
</comment>
<feature type="compositionally biased region" description="Basic and acidic residues" evidence="3">
    <location>
        <begin position="51"/>
        <end position="62"/>
    </location>
</feature>
<feature type="compositionally biased region" description="Pro residues" evidence="3">
    <location>
        <begin position="167"/>
        <end position="181"/>
    </location>
</feature>
<evidence type="ECO:0000256" key="1">
    <source>
        <dbReference type="ARBA" id="ARBA00004496"/>
    </source>
</evidence>
<feature type="region of interest" description="Disordered" evidence="3">
    <location>
        <begin position="49"/>
        <end position="257"/>
    </location>
</feature>
<evidence type="ECO:0000256" key="2">
    <source>
        <dbReference type="ARBA" id="ARBA00022490"/>
    </source>
</evidence>
<feature type="region of interest" description="Disordered" evidence="3">
    <location>
        <begin position="384"/>
        <end position="501"/>
    </location>
</feature>
<feature type="compositionally biased region" description="Low complexity" evidence="3">
    <location>
        <begin position="197"/>
        <end position="211"/>
    </location>
</feature>
<accession>A0A8H3AN98</accession>
<dbReference type="EMBL" id="CAJMWT010001962">
    <property type="protein sequence ID" value="CAE6427476.1"/>
    <property type="molecule type" value="Genomic_DNA"/>
</dbReference>
<proteinExistence type="predicted"/>
<dbReference type="GO" id="GO:0005737">
    <property type="term" value="C:cytoplasm"/>
    <property type="evidence" value="ECO:0007669"/>
    <property type="project" value="UniProtKB-SubCell"/>
</dbReference>
<feature type="compositionally biased region" description="Pro residues" evidence="3">
    <location>
        <begin position="108"/>
        <end position="135"/>
    </location>
</feature>
<dbReference type="PRINTS" id="PR01217">
    <property type="entry name" value="PRICHEXTENSN"/>
</dbReference>
<dbReference type="Proteomes" id="UP000663843">
    <property type="component" value="Unassembled WGS sequence"/>
</dbReference>
<feature type="domain" description="DH" evidence="4">
    <location>
        <begin position="550"/>
        <end position="690"/>
    </location>
</feature>
<feature type="region of interest" description="Disordered" evidence="3">
    <location>
        <begin position="885"/>
        <end position="922"/>
    </location>
</feature>
<feature type="compositionally biased region" description="Low complexity" evidence="3">
    <location>
        <begin position="136"/>
        <end position="145"/>
    </location>
</feature>
<feature type="region of interest" description="Disordered" evidence="3">
    <location>
        <begin position="729"/>
        <end position="759"/>
    </location>
</feature>
<dbReference type="PANTHER" id="PTHR46006">
    <property type="entry name" value="RHO GUANINE NUCLEOTIDE EXCHANGE FACTOR AT 64C, ISOFORM A"/>
    <property type="match status" value="1"/>
</dbReference>
<dbReference type="InterPro" id="IPR000219">
    <property type="entry name" value="DH_dom"/>
</dbReference>
<dbReference type="AlphaFoldDB" id="A0A8H3AN98"/>
<reference evidence="5" key="1">
    <citation type="submission" date="2021-01" db="EMBL/GenBank/DDBJ databases">
        <authorList>
            <person name="Kaushik A."/>
        </authorList>
    </citation>
    <scope>NUCLEOTIDE SEQUENCE</scope>
    <source>
        <strain evidence="5">AG2-2IIIB</strain>
    </source>
</reference>
<dbReference type="InterPro" id="IPR035899">
    <property type="entry name" value="DBL_dom_sf"/>
</dbReference>
<sequence>MGEWGCDFSAEMLGARAELSLGFGPCLWFSHPVTIAAPTMKAFIRKLRRERSRERGEDEEKMPPPPPPKTTRADDSWLKHVSAPALSLPPLLPLTPTSAPLPATATPTPIPTPPSATPIPPPPAPTQRPPSPPQPQTQTHSTASSRPSQASEHGPDSAARRKVAFRSPPPTPGTIPVPLPEPESEQIQIPPPPPAQSPSHSQSQPQTTTTTYYRMRPNSATARFREGSSTPPKINTSGRTTAASGRVTHSPTQSTRTYPNEAASMTIRSGTPYSHMSGTSAIQAAASWSEAAENDLVSNLGSRERTRQEVLWEIVASEERYVGELIKLKETFLDSLLHPFAAVPPASTLYHPAETSTILDEERASLRRVASPVESIDHLPIAARFLSPTPGPASSSTHHTRAETPRSKYRAPTIDEAEDSYDSDDEGKFPSRRRQPSGGKSPYGTTAQRRTGSGKVPVPFPARSHQSLPPQQTRNYTAAASSHSLGRQSVAPDSADRKGASALKQRFQRRAGSRDMPAGVLGLGITAQQLPEDLRICLEVLEEVILPGHLTLREGLQKRYEEQYPLVRSLADIFVAHSHILRGYAKYVLHLERALEQVDNALSATNVTKRPRNQNAAQWAQVCKALQRLEEVAADKCETGLAISLSKPFQRLLKYPLLFQNLLFQTDPSTHEYESTLEMVAEVERIVRSIEDEKTQKEERDRTWDVFARIEGLEKIKQLAVPKPSRLLVNERPLHPDPTAPDTNRTVAGPPASTPTKNIRGKSSLRRISDALQSGSSGKKDLWLVSFNDVVLRCQRTGVTTMPLVSGSTGDKLPATNGSGKSATVGRRAQVVKPRNLYKFIKIETWTIGDVSRPRAGVVSMEEYVPSHLIRPALTPNSITKTRTGVSIEDMALHNRAPIQEDDDEDEGAESDESDRKSKMSFSYWGADRITVQPTARGPGGARVPVRRIPGAQAAYLRDARTESSANAKFGTRLRESSTPERPTSRTGAGSRTGTRRSESTRPAWGTMTPIPGSRRGSASLTPATVPVASSSTPTRKSTVSASPAPSVDSGIAVYLAQDRS</sequence>
<dbReference type="SUPFAM" id="SSF48065">
    <property type="entry name" value="DBL homology domain (DH-domain)"/>
    <property type="match status" value="1"/>
</dbReference>
<evidence type="ECO:0000313" key="6">
    <source>
        <dbReference type="Proteomes" id="UP000663843"/>
    </source>
</evidence>
<dbReference type="GO" id="GO:0005085">
    <property type="term" value="F:guanyl-nucleotide exchange factor activity"/>
    <property type="evidence" value="ECO:0007669"/>
    <property type="project" value="InterPro"/>
</dbReference>
<gene>
    <name evidence="5" type="ORF">RDB_LOCUS59769</name>
</gene>
<evidence type="ECO:0000256" key="3">
    <source>
        <dbReference type="SAM" id="MobiDB-lite"/>
    </source>
</evidence>
<feature type="compositionally biased region" description="Acidic residues" evidence="3">
    <location>
        <begin position="415"/>
        <end position="425"/>
    </location>
</feature>